<evidence type="ECO:0000259" key="8">
    <source>
        <dbReference type="PROSITE" id="PS50110"/>
    </source>
</evidence>
<feature type="modified residue" description="4-aspartylphosphate" evidence="6">
    <location>
        <position position="51"/>
    </location>
</feature>
<keyword evidence="3" id="KW-0805">Transcription regulation</keyword>
<keyword evidence="2" id="KW-0902">Two-component regulatory system</keyword>
<evidence type="ECO:0000256" key="2">
    <source>
        <dbReference type="ARBA" id="ARBA00023012"/>
    </source>
</evidence>
<dbReference type="InterPro" id="IPR001867">
    <property type="entry name" value="OmpR/PhoB-type_DNA-bd"/>
</dbReference>
<dbReference type="Gene3D" id="1.10.10.10">
    <property type="entry name" value="Winged helix-like DNA-binding domain superfamily/Winged helix DNA-binding domain"/>
    <property type="match status" value="1"/>
</dbReference>
<dbReference type="SMART" id="SM00448">
    <property type="entry name" value="REC"/>
    <property type="match status" value="1"/>
</dbReference>
<dbReference type="GO" id="GO:0005829">
    <property type="term" value="C:cytosol"/>
    <property type="evidence" value="ECO:0007669"/>
    <property type="project" value="TreeGrafter"/>
</dbReference>
<dbReference type="InterPro" id="IPR011006">
    <property type="entry name" value="CheY-like_superfamily"/>
</dbReference>
<protein>
    <submittedName>
        <fullName evidence="10">DNA-binding response regulator, OmpR family, contains REC and winged-helix (WHTH) domain</fullName>
    </submittedName>
</protein>
<dbReference type="OrthoDB" id="9790442at2"/>
<reference evidence="11" key="1">
    <citation type="submission" date="2017-02" db="EMBL/GenBank/DDBJ databases">
        <authorList>
            <person name="Varghese N."/>
            <person name="Submissions S."/>
        </authorList>
    </citation>
    <scope>NUCLEOTIDE SEQUENCE [LARGE SCALE GENOMIC DNA]</scope>
    <source>
        <strain evidence="11">ATCC 25662</strain>
    </source>
</reference>
<dbReference type="CDD" id="cd17624">
    <property type="entry name" value="REC_OmpR_PmrA-like"/>
    <property type="match status" value="1"/>
</dbReference>
<evidence type="ECO:0000256" key="1">
    <source>
        <dbReference type="ARBA" id="ARBA00022553"/>
    </source>
</evidence>
<dbReference type="SUPFAM" id="SSF52172">
    <property type="entry name" value="CheY-like"/>
    <property type="match status" value="1"/>
</dbReference>
<dbReference type="GO" id="GO:0000976">
    <property type="term" value="F:transcription cis-regulatory region binding"/>
    <property type="evidence" value="ECO:0007669"/>
    <property type="project" value="TreeGrafter"/>
</dbReference>
<dbReference type="STRING" id="118967.SAMN02745191_0952"/>
<evidence type="ECO:0000256" key="5">
    <source>
        <dbReference type="ARBA" id="ARBA00023163"/>
    </source>
</evidence>
<name>A0A1T4LLQ0_9FIRM</name>
<dbReference type="InterPro" id="IPR001789">
    <property type="entry name" value="Sig_transdc_resp-reg_receiver"/>
</dbReference>
<dbReference type="PANTHER" id="PTHR48111">
    <property type="entry name" value="REGULATOR OF RPOS"/>
    <property type="match status" value="1"/>
</dbReference>
<evidence type="ECO:0000256" key="7">
    <source>
        <dbReference type="PROSITE-ProRule" id="PRU01091"/>
    </source>
</evidence>
<feature type="domain" description="OmpR/PhoB-type" evidence="9">
    <location>
        <begin position="124"/>
        <end position="223"/>
    </location>
</feature>
<dbReference type="Gene3D" id="3.40.50.2300">
    <property type="match status" value="1"/>
</dbReference>
<gene>
    <name evidence="10" type="ORF">SAMN02745191_0952</name>
</gene>
<accession>A0A1T4LLQ0</accession>
<dbReference type="Pfam" id="PF00072">
    <property type="entry name" value="Response_reg"/>
    <property type="match status" value="1"/>
</dbReference>
<evidence type="ECO:0000256" key="3">
    <source>
        <dbReference type="ARBA" id="ARBA00023015"/>
    </source>
</evidence>
<evidence type="ECO:0000313" key="10">
    <source>
        <dbReference type="EMBL" id="SJZ55546.1"/>
    </source>
</evidence>
<dbReference type="Pfam" id="PF00486">
    <property type="entry name" value="Trans_reg_C"/>
    <property type="match status" value="1"/>
</dbReference>
<dbReference type="Proteomes" id="UP000243297">
    <property type="component" value="Unassembled WGS sequence"/>
</dbReference>
<evidence type="ECO:0000313" key="11">
    <source>
        <dbReference type="Proteomes" id="UP000243297"/>
    </source>
</evidence>
<evidence type="ECO:0000256" key="6">
    <source>
        <dbReference type="PROSITE-ProRule" id="PRU00169"/>
    </source>
</evidence>
<dbReference type="InterPro" id="IPR039420">
    <property type="entry name" value="WalR-like"/>
</dbReference>
<keyword evidence="1 6" id="KW-0597">Phosphoprotein</keyword>
<keyword evidence="5" id="KW-0804">Transcription</keyword>
<dbReference type="PANTHER" id="PTHR48111:SF1">
    <property type="entry name" value="TWO-COMPONENT RESPONSE REGULATOR ORR33"/>
    <property type="match status" value="1"/>
</dbReference>
<keyword evidence="4 7" id="KW-0238">DNA-binding</keyword>
<feature type="domain" description="Response regulatory" evidence="8">
    <location>
        <begin position="2"/>
        <end position="116"/>
    </location>
</feature>
<dbReference type="PROSITE" id="PS50110">
    <property type="entry name" value="RESPONSE_REGULATORY"/>
    <property type="match status" value="1"/>
</dbReference>
<dbReference type="GO" id="GO:0006355">
    <property type="term" value="P:regulation of DNA-templated transcription"/>
    <property type="evidence" value="ECO:0007669"/>
    <property type="project" value="InterPro"/>
</dbReference>
<dbReference type="PROSITE" id="PS51755">
    <property type="entry name" value="OMPR_PHOB"/>
    <property type="match status" value="1"/>
</dbReference>
<dbReference type="GO" id="GO:0000156">
    <property type="term" value="F:phosphorelay response regulator activity"/>
    <property type="evidence" value="ECO:0007669"/>
    <property type="project" value="TreeGrafter"/>
</dbReference>
<keyword evidence="11" id="KW-1185">Reference proteome</keyword>
<dbReference type="EMBL" id="FUWY01000002">
    <property type="protein sequence ID" value="SJZ55546.1"/>
    <property type="molecule type" value="Genomic_DNA"/>
</dbReference>
<dbReference type="GO" id="GO:0032993">
    <property type="term" value="C:protein-DNA complex"/>
    <property type="evidence" value="ECO:0007669"/>
    <property type="project" value="TreeGrafter"/>
</dbReference>
<evidence type="ECO:0000259" key="9">
    <source>
        <dbReference type="PROSITE" id="PS51755"/>
    </source>
</evidence>
<organism evidence="10 11">
    <name type="scientific">Anaerorhabdus furcosa</name>
    <dbReference type="NCBI Taxonomy" id="118967"/>
    <lineage>
        <taxon>Bacteria</taxon>
        <taxon>Bacillati</taxon>
        <taxon>Bacillota</taxon>
        <taxon>Erysipelotrichia</taxon>
        <taxon>Erysipelotrichales</taxon>
        <taxon>Erysipelotrichaceae</taxon>
        <taxon>Anaerorhabdus</taxon>
    </lineage>
</organism>
<proteinExistence type="predicted"/>
<dbReference type="CDD" id="cd00383">
    <property type="entry name" value="trans_reg_C"/>
    <property type="match status" value="1"/>
</dbReference>
<sequence>MKILLVEDERDLVDALAAGIRKQGYFVDIARDGREAIDLYYSTVYDLIVLDLNLPYIDGLEVLELIRKDSKEVKIIIVSARTEIEQRIEGLDKGANDYLTKPFSFQELLARIRSLLRRNFIQNDAQIETKYFKCDLVGRCITDLNNNMIRLTSKEYQILEYLLINNKRPISTEELIDKIWESDSIDSFDTVKVHVSTLRKKLRNLFEEDLIEYIPKTGYIFRG</sequence>
<dbReference type="SMART" id="SM00862">
    <property type="entry name" value="Trans_reg_C"/>
    <property type="match status" value="1"/>
</dbReference>
<evidence type="ECO:0000256" key="4">
    <source>
        <dbReference type="ARBA" id="ARBA00023125"/>
    </source>
</evidence>
<feature type="DNA-binding region" description="OmpR/PhoB-type" evidence="7">
    <location>
        <begin position="124"/>
        <end position="223"/>
    </location>
</feature>
<dbReference type="AlphaFoldDB" id="A0A1T4LLQ0"/>
<dbReference type="RefSeq" id="WP_078711377.1">
    <property type="nucleotide sequence ID" value="NZ_FUWY01000002.1"/>
</dbReference>
<dbReference type="InterPro" id="IPR036388">
    <property type="entry name" value="WH-like_DNA-bd_sf"/>
</dbReference>
<dbReference type="Gene3D" id="6.10.250.690">
    <property type="match status" value="1"/>
</dbReference>